<organism evidence="4 5">
    <name type="scientific">Endocarpon pusillum</name>
    <dbReference type="NCBI Taxonomy" id="364733"/>
    <lineage>
        <taxon>Eukaryota</taxon>
        <taxon>Fungi</taxon>
        <taxon>Dikarya</taxon>
        <taxon>Ascomycota</taxon>
        <taxon>Pezizomycotina</taxon>
        <taxon>Eurotiomycetes</taxon>
        <taxon>Chaetothyriomycetidae</taxon>
        <taxon>Verrucariales</taxon>
        <taxon>Verrucariaceae</taxon>
        <taxon>Endocarpon</taxon>
    </lineage>
</organism>
<feature type="compositionally biased region" description="Basic and acidic residues" evidence="2">
    <location>
        <begin position="188"/>
        <end position="199"/>
    </location>
</feature>
<dbReference type="Gene3D" id="1.20.1390.10">
    <property type="entry name" value="PWI domain"/>
    <property type="match status" value="1"/>
</dbReference>
<sequence>MASTVDAKLLRQTKFPPEFNQKVDMKKVNVEVMKKWIASRISQVLGNEDDVVTELCFNLLEDSRFPDIKALQISLTGFLDKDTPKFCKELWNLCLSAQGNPQGVPKELLEAKKLELLQEKNDAERAAEEARQRKEQESIREREVDMFRQQERAERGRGRGGGGRGGRSFDPRRTRDSASPLPHRRRSLERGPPPRREVDTYIPSGRDGRRPVRKERSLTRSPTRSPSRSPPLSSPDSHRHRHRHRLRSRSRSQRRPFRSRRSPSLSLSPPRRGLGRHRRRSISRGDRSRSDSYSVSSRSRSPRRRRKVSTSPSPSISPSPPPRRRPRKRRSPSFSPSRSSSRDRPRRRGGKDRRSRRSDSFHSQDDRRGSRADVVKGPTTRDERRLSRSGDRHGHPRQHTGSRSRSGSRSRGNQRERRRRRSLERWAPPARKRRNTSSVTSPDDKRQKIADASPDEVRSEQPQTRNHADEDMMVKEDDKEVGGN</sequence>
<feature type="compositionally biased region" description="Basic and acidic residues" evidence="2">
    <location>
        <begin position="167"/>
        <end position="176"/>
    </location>
</feature>
<evidence type="ECO:0000259" key="3">
    <source>
        <dbReference type="PROSITE" id="PS51025"/>
    </source>
</evidence>
<dbReference type="EMBL" id="JAACFV010000027">
    <property type="protein sequence ID" value="KAF7510728.1"/>
    <property type="molecule type" value="Genomic_DNA"/>
</dbReference>
<feature type="compositionally biased region" description="Basic and acidic residues" evidence="2">
    <location>
        <begin position="442"/>
        <end position="459"/>
    </location>
</feature>
<evidence type="ECO:0000256" key="1">
    <source>
        <dbReference type="ARBA" id="ARBA00022664"/>
    </source>
</evidence>
<dbReference type="PANTHER" id="PTHR23148">
    <property type="entry name" value="SERINE/ARGININE REGULATED NUCLEAR MATRIX PROTEIN"/>
    <property type="match status" value="1"/>
</dbReference>
<feature type="compositionally biased region" description="Basic and acidic residues" evidence="2">
    <location>
        <begin position="466"/>
        <end position="484"/>
    </location>
</feature>
<keyword evidence="5" id="KW-1185">Reference proteome</keyword>
<dbReference type="GO" id="GO:0048024">
    <property type="term" value="P:regulation of mRNA splicing, via spliceosome"/>
    <property type="evidence" value="ECO:0007669"/>
    <property type="project" value="TreeGrafter"/>
</dbReference>
<protein>
    <recommendedName>
        <fullName evidence="3">PWI domain-containing protein</fullName>
    </recommendedName>
</protein>
<feature type="compositionally biased region" description="Basic residues" evidence="2">
    <location>
        <begin position="322"/>
        <end position="331"/>
    </location>
</feature>
<dbReference type="PANTHER" id="PTHR23148:SF0">
    <property type="entry name" value="SERINE_ARGININE REPETITIVE MATRIX PROTEIN 1"/>
    <property type="match status" value="1"/>
</dbReference>
<feature type="compositionally biased region" description="Basic and acidic residues" evidence="2">
    <location>
        <begin position="357"/>
        <end position="393"/>
    </location>
</feature>
<feature type="compositionally biased region" description="Basic and acidic residues" evidence="2">
    <location>
        <begin position="125"/>
        <end position="157"/>
    </location>
</feature>
<dbReference type="InterPro" id="IPR052225">
    <property type="entry name" value="Ser/Arg_repetitive_matrix"/>
</dbReference>
<dbReference type="AlphaFoldDB" id="A0A8H7AKC1"/>
<reference evidence="4" key="1">
    <citation type="submission" date="2020-02" db="EMBL/GenBank/DDBJ databases">
        <authorList>
            <person name="Palmer J.M."/>
        </authorList>
    </citation>
    <scope>NUCLEOTIDE SEQUENCE</scope>
    <source>
        <strain evidence="4">EPUS1.4</strain>
        <tissue evidence="4">Thallus</tissue>
    </source>
</reference>
<accession>A0A8H7AKC1</accession>
<feature type="region of interest" description="Disordered" evidence="2">
    <location>
        <begin position="125"/>
        <end position="484"/>
    </location>
</feature>
<keyword evidence="1" id="KW-0507">mRNA processing</keyword>
<gene>
    <name evidence="4" type="ORF">GJ744_006094</name>
</gene>
<dbReference type="GO" id="GO:0003723">
    <property type="term" value="F:RNA binding"/>
    <property type="evidence" value="ECO:0007669"/>
    <property type="project" value="TreeGrafter"/>
</dbReference>
<feature type="compositionally biased region" description="Basic residues" evidence="2">
    <location>
        <begin position="394"/>
        <end position="408"/>
    </location>
</feature>
<feature type="compositionally biased region" description="Basic residues" evidence="2">
    <location>
        <begin position="273"/>
        <end position="282"/>
    </location>
</feature>
<feature type="domain" description="PWI" evidence="3">
    <location>
        <begin position="12"/>
        <end position="111"/>
    </location>
</feature>
<dbReference type="InterPro" id="IPR036483">
    <property type="entry name" value="PWI_dom_sf"/>
</dbReference>
<name>A0A8H7AKC1_9EURO</name>
<dbReference type="Pfam" id="PF01480">
    <property type="entry name" value="PWI"/>
    <property type="match status" value="1"/>
</dbReference>
<dbReference type="PROSITE" id="PS51025">
    <property type="entry name" value="PWI"/>
    <property type="match status" value="1"/>
</dbReference>
<dbReference type="SUPFAM" id="SSF101233">
    <property type="entry name" value="PWI domain"/>
    <property type="match status" value="1"/>
</dbReference>
<feature type="compositionally biased region" description="Basic residues" evidence="2">
    <location>
        <begin position="238"/>
        <end position="261"/>
    </location>
</feature>
<dbReference type="GO" id="GO:0005681">
    <property type="term" value="C:spliceosomal complex"/>
    <property type="evidence" value="ECO:0007669"/>
    <property type="project" value="TreeGrafter"/>
</dbReference>
<dbReference type="SMART" id="SM00311">
    <property type="entry name" value="PWI"/>
    <property type="match status" value="1"/>
</dbReference>
<evidence type="ECO:0000256" key="2">
    <source>
        <dbReference type="SAM" id="MobiDB-lite"/>
    </source>
</evidence>
<proteinExistence type="predicted"/>
<dbReference type="GO" id="GO:0006397">
    <property type="term" value="P:mRNA processing"/>
    <property type="evidence" value="ECO:0007669"/>
    <property type="project" value="UniProtKB-KW"/>
</dbReference>
<evidence type="ECO:0000313" key="5">
    <source>
        <dbReference type="Proteomes" id="UP000606974"/>
    </source>
</evidence>
<dbReference type="InterPro" id="IPR002483">
    <property type="entry name" value="PWI_dom"/>
</dbReference>
<evidence type="ECO:0000313" key="4">
    <source>
        <dbReference type="EMBL" id="KAF7510728.1"/>
    </source>
</evidence>
<feature type="compositionally biased region" description="Basic residues" evidence="2">
    <location>
        <begin position="344"/>
        <end position="356"/>
    </location>
</feature>
<feature type="compositionally biased region" description="Basic and acidic residues" evidence="2">
    <location>
        <begin position="206"/>
        <end position="218"/>
    </location>
</feature>
<comment type="caution">
    <text evidence="4">The sequence shown here is derived from an EMBL/GenBank/DDBJ whole genome shotgun (WGS) entry which is preliminary data.</text>
</comment>
<dbReference type="OrthoDB" id="163257at2759"/>
<feature type="compositionally biased region" description="Low complexity" evidence="2">
    <location>
        <begin position="262"/>
        <end position="272"/>
    </location>
</feature>
<dbReference type="Proteomes" id="UP000606974">
    <property type="component" value="Unassembled WGS sequence"/>
</dbReference>